<gene>
    <name evidence="2" type="ORF">GCM10023330_07480</name>
</gene>
<proteinExistence type="predicted"/>
<name>A0ABP9C296_9FLAO</name>
<dbReference type="Proteomes" id="UP001501433">
    <property type="component" value="Unassembled WGS sequence"/>
</dbReference>
<keyword evidence="1" id="KW-0812">Transmembrane</keyword>
<organism evidence="2 3">
    <name type="scientific">Litoribaculum gwangyangense</name>
    <dbReference type="NCBI Taxonomy" id="1130722"/>
    <lineage>
        <taxon>Bacteria</taxon>
        <taxon>Pseudomonadati</taxon>
        <taxon>Bacteroidota</taxon>
        <taxon>Flavobacteriia</taxon>
        <taxon>Flavobacteriales</taxon>
        <taxon>Flavobacteriaceae</taxon>
        <taxon>Litoribaculum</taxon>
    </lineage>
</organism>
<keyword evidence="1" id="KW-1133">Transmembrane helix</keyword>
<reference evidence="3" key="1">
    <citation type="journal article" date="2019" name="Int. J. Syst. Evol. Microbiol.">
        <title>The Global Catalogue of Microorganisms (GCM) 10K type strain sequencing project: providing services to taxonomists for standard genome sequencing and annotation.</title>
        <authorList>
            <consortium name="The Broad Institute Genomics Platform"/>
            <consortium name="The Broad Institute Genome Sequencing Center for Infectious Disease"/>
            <person name="Wu L."/>
            <person name="Ma J."/>
        </authorList>
    </citation>
    <scope>NUCLEOTIDE SEQUENCE [LARGE SCALE GENOMIC DNA]</scope>
    <source>
        <strain evidence="3">JCM 18325</strain>
    </source>
</reference>
<protein>
    <submittedName>
        <fullName evidence="2">Uncharacterized protein</fullName>
    </submittedName>
</protein>
<keyword evidence="1" id="KW-0472">Membrane</keyword>
<dbReference type="EMBL" id="BAABJW010000001">
    <property type="protein sequence ID" value="GAA4803793.1"/>
    <property type="molecule type" value="Genomic_DNA"/>
</dbReference>
<keyword evidence="3" id="KW-1185">Reference proteome</keyword>
<dbReference type="RefSeq" id="WP_345275591.1">
    <property type="nucleotide sequence ID" value="NZ_BAABJW010000001.1"/>
</dbReference>
<sequence length="121" mass="14176">MDNSISLIIALIVIVVGGILIQYFLWRDRINDRRVLDKHWNKFLKSESLNDIKGIAFYGDKLIWNKHLTKEQLKKIIELANSKVARYSELDKLKNNAYNKKLHYDRIFPRSGSSGGIKQSW</sequence>
<evidence type="ECO:0000256" key="1">
    <source>
        <dbReference type="SAM" id="Phobius"/>
    </source>
</evidence>
<feature type="transmembrane region" description="Helical" evidence="1">
    <location>
        <begin position="6"/>
        <end position="26"/>
    </location>
</feature>
<evidence type="ECO:0000313" key="2">
    <source>
        <dbReference type="EMBL" id="GAA4803793.1"/>
    </source>
</evidence>
<comment type="caution">
    <text evidence="2">The sequence shown here is derived from an EMBL/GenBank/DDBJ whole genome shotgun (WGS) entry which is preliminary data.</text>
</comment>
<accession>A0ABP9C296</accession>
<evidence type="ECO:0000313" key="3">
    <source>
        <dbReference type="Proteomes" id="UP001501433"/>
    </source>
</evidence>